<reference evidence="1 2" key="1">
    <citation type="submission" date="2020-09" db="EMBL/GenBank/DDBJ databases">
        <authorList>
            <person name="Kim M.K."/>
        </authorList>
    </citation>
    <scope>NUCLEOTIDE SEQUENCE [LARGE SCALE GENOMIC DNA]</scope>
    <source>
        <strain evidence="1 2">BT646</strain>
    </source>
</reference>
<protein>
    <recommendedName>
        <fullName evidence="3">Integrase catalytic domain-containing protein</fullName>
    </recommendedName>
</protein>
<proteinExistence type="predicted"/>
<keyword evidence="2" id="KW-1185">Reference proteome</keyword>
<accession>A0ABR8JIJ4</accession>
<dbReference type="Proteomes" id="UP000642468">
    <property type="component" value="Unassembled WGS sequence"/>
</dbReference>
<evidence type="ECO:0008006" key="3">
    <source>
        <dbReference type="Google" id="ProtNLM"/>
    </source>
</evidence>
<comment type="caution">
    <text evidence="1">The sequence shown here is derived from an EMBL/GenBank/DDBJ whole genome shotgun (WGS) entry which is preliminary data.</text>
</comment>
<gene>
    <name evidence="1" type="ORF">IC231_04905</name>
</gene>
<dbReference type="PANTHER" id="PTHR46889:SF4">
    <property type="entry name" value="TRANSPOSASE INSO FOR INSERTION SEQUENCE ELEMENT IS911B-RELATED"/>
    <property type="match status" value="1"/>
</dbReference>
<organism evidence="1 2">
    <name type="scientific">Hymenobacter duratus</name>
    <dbReference type="NCBI Taxonomy" id="2771356"/>
    <lineage>
        <taxon>Bacteria</taxon>
        <taxon>Pseudomonadati</taxon>
        <taxon>Bacteroidota</taxon>
        <taxon>Cytophagia</taxon>
        <taxon>Cytophagales</taxon>
        <taxon>Hymenobacteraceae</taxon>
        <taxon>Hymenobacter</taxon>
    </lineage>
</organism>
<evidence type="ECO:0000313" key="1">
    <source>
        <dbReference type="EMBL" id="MBD2714369.1"/>
    </source>
</evidence>
<dbReference type="EMBL" id="JACWZZ010000001">
    <property type="protein sequence ID" value="MBD2714369.1"/>
    <property type="molecule type" value="Genomic_DNA"/>
</dbReference>
<dbReference type="InterPro" id="IPR050900">
    <property type="entry name" value="Transposase_IS3/IS150/IS904"/>
</dbReference>
<dbReference type="SUPFAM" id="SSF53098">
    <property type="entry name" value="Ribonuclease H-like"/>
    <property type="match status" value="1"/>
</dbReference>
<dbReference type="RefSeq" id="WP_190783455.1">
    <property type="nucleotide sequence ID" value="NZ_JACWZZ010000001.1"/>
</dbReference>
<dbReference type="PANTHER" id="PTHR46889">
    <property type="entry name" value="TRANSPOSASE INSF FOR INSERTION SEQUENCE IS3B-RELATED"/>
    <property type="match status" value="1"/>
</dbReference>
<dbReference type="InterPro" id="IPR012337">
    <property type="entry name" value="RNaseH-like_sf"/>
</dbReference>
<name>A0ABR8JIJ4_9BACT</name>
<evidence type="ECO:0000313" key="2">
    <source>
        <dbReference type="Proteomes" id="UP000642468"/>
    </source>
</evidence>
<sequence length="86" mass="9430">MPTDLVLHALELALTLRQPAQGLIIHTDRSQYTSAACRARIARSSALPSFGQQGNPYYNAQSEAGWSALKTELLPHGTVFALHRRS</sequence>